<organism evidence="1 2">
    <name type="scientific">Lawsonibacter hominis</name>
    <dbReference type="NCBI Taxonomy" id="2763053"/>
    <lineage>
        <taxon>Bacteria</taxon>
        <taxon>Bacillati</taxon>
        <taxon>Bacillota</taxon>
        <taxon>Clostridia</taxon>
        <taxon>Eubacteriales</taxon>
        <taxon>Oscillospiraceae</taxon>
        <taxon>Lawsonibacter</taxon>
    </lineage>
</organism>
<dbReference type="EMBL" id="JACOPP010000011">
    <property type="protein sequence ID" value="MBC5733938.1"/>
    <property type="molecule type" value="Genomic_DNA"/>
</dbReference>
<protein>
    <submittedName>
        <fullName evidence="1">DUF2634 domain-containing protein</fullName>
    </submittedName>
</protein>
<proteinExistence type="predicted"/>
<comment type="caution">
    <text evidence="1">The sequence shown here is derived from an EMBL/GenBank/DDBJ whole genome shotgun (WGS) entry which is preliminary data.</text>
</comment>
<evidence type="ECO:0000313" key="1">
    <source>
        <dbReference type="EMBL" id="MBC5733938.1"/>
    </source>
</evidence>
<keyword evidence="2" id="KW-1185">Reference proteome</keyword>
<accession>A0A8J6MF34</accession>
<dbReference type="RefSeq" id="WP_186907827.1">
    <property type="nucleotide sequence ID" value="NZ_JACOPP010000011.1"/>
</dbReference>
<dbReference type="Proteomes" id="UP000661435">
    <property type="component" value="Unassembled WGS sequence"/>
</dbReference>
<reference evidence="1" key="1">
    <citation type="submission" date="2020-08" db="EMBL/GenBank/DDBJ databases">
        <title>Genome public.</title>
        <authorList>
            <person name="Liu C."/>
            <person name="Sun Q."/>
        </authorList>
    </citation>
    <scope>NUCLEOTIDE SEQUENCE</scope>
    <source>
        <strain evidence="1">NSJ-51</strain>
    </source>
</reference>
<dbReference type="Pfam" id="PF10934">
    <property type="entry name" value="Sheath_initiator"/>
    <property type="match status" value="1"/>
</dbReference>
<sequence length="142" mass="16151">MSTQLFPMIQPQAWEGGRELPLCVEIGWDYAANQPRFLRGEPVEVQGLDAVLVWAWKALHTERFRYEIYTWAYGSELESLIGQPYTGELKRAEAIRYVREALLINPYIRSVDDISVTFLDGLLEISCALTSIYGKGALEAHV</sequence>
<evidence type="ECO:0000313" key="2">
    <source>
        <dbReference type="Proteomes" id="UP000661435"/>
    </source>
</evidence>
<name>A0A8J6MF34_9FIRM</name>
<dbReference type="InterPro" id="IPR020288">
    <property type="entry name" value="Sheath_initiator"/>
</dbReference>
<dbReference type="AlphaFoldDB" id="A0A8J6MF34"/>
<gene>
    <name evidence="1" type="ORF">H8S57_09405</name>
</gene>